<dbReference type="RefSeq" id="WP_386099531.1">
    <property type="nucleotide sequence ID" value="NZ_JBHUOZ010000003.1"/>
</dbReference>
<name>A0ABW6A8R1_9BACT</name>
<keyword evidence="3" id="KW-1185">Reference proteome</keyword>
<comment type="caution">
    <text evidence="2">The sequence shown here is derived from an EMBL/GenBank/DDBJ whole genome shotgun (WGS) entry which is preliminary data.</text>
</comment>
<sequence length="844" mass="89434">MKKNFILSVTVVILLVFFGPSVNGQVIGNCTANAGGNAVVCGSSTTLTGSASGNVGAFPPTWTFITGPVTPVIASPNTFTTNVTGMTAEGSYTFRLAQRCGTGTATSQVVITAHPRPASFTAGPDILNVCATTGSTPLSGVIPAGFTGAWRAVNIWRYNRAGETVSTNAQFSSTTVATPTFSLINTSNHQIDPAYWAILRITSLDGVCSYEDTTVVSFIPNPNINPPLNTSRCVSAASPSHYINLTAAPYFNTNYAGSAGASSTTISLNVLTQPAGANMSFARLDDNNFFFFNGVTQPGTYTFTITVTNSCGTYTSPTLTYTFMGLRPNPVNLQPSGHVAPEQLVIYYTTGSGGEVHCNLAGTSTPQSFYFDVDPVDPATVLTTVTPSGVLPPGGAPTVVVTGANTYNREAIVTPPAGGWRVGTYRFSISVSNPDGSCATSQLYYIHVSDQSRPKVEVADINVCYPGTGAVSATVPLPAIYKGIVNSSYFQDFSAYYQFELLSGPAGAAAPAYTTTDLRSITSTSTVISNLNRIGEYRFRITPVAYNAGVGAFLNQEYACSGQAMADTFVVRLEGLINANAGSDQVLGNTNTANLAGNDPGVATGVWTLVSKPANVTPLITAPGNRFTSVTNMNVAGLYEFAWTITTPYGGCVSTDNVVINITTTLGVKWLNFTAEKNTAGVMLNWATSSEENNKGFEIERSSNGLDWETTGYMASLSLTGNSNQVLNYQFTDHQPVNGINFYRLKQTDLDGRYAYSIVSKVTFDHTGRYQVYPNPVTSTLLVKGLSGKNVVRVLNLNGQVVKVVQTNGETVATIDVSQLPVGMYLVETEGRTGNKEVYKVVKQ</sequence>
<evidence type="ECO:0000313" key="2">
    <source>
        <dbReference type="EMBL" id="MFD2920691.1"/>
    </source>
</evidence>
<dbReference type="InterPro" id="IPR026444">
    <property type="entry name" value="Secre_tail"/>
</dbReference>
<protein>
    <submittedName>
        <fullName evidence="2">T9SS type A sorting domain-containing protein</fullName>
    </submittedName>
</protein>
<dbReference type="Gene3D" id="2.60.40.10">
    <property type="entry name" value="Immunoglobulins"/>
    <property type="match status" value="2"/>
</dbReference>
<gene>
    <name evidence="2" type="ORF">ACFS6H_13285</name>
</gene>
<dbReference type="NCBIfam" id="TIGR04183">
    <property type="entry name" value="Por_Secre_tail"/>
    <property type="match status" value="1"/>
</dbReference>
<reference evidence="3" key="1">
    <citation type="journal article" date="2019" name="Int. J. Syst. Evol. Microbiol.">
        <title>The Global Catalogue of Microorganisms (GCM) 10K type strain sequencing project: providing services to taxonomists for standard genome sequencing and annotation.</title>
        <authorList>
            <consortium name="The Broad Institute Genomics Platform"/>
            <consortium name="The Broad Institute Genome Sequencing Center for Infectious Disease"/>
            <person name="Wu L."/>
            <person name="Ma J."/>
        </authorList>
    </citation>
    <scope>NUCLEOTIDE SEQUENCE [LARGE SCALE GENOMIC DNA]</scope>
    <source>
        <strain evidence="3">KCTC 23299</strain>
    </source>
</reference>
<dbReference type="InterPro" id="IPR013783">
    <property type="entry name" value="Ig-like_fold"/>
</dbReference>
<evidence type="ECO:0000313" key="3">
    <source>
        <dbReference type="Proteomes" id="UP001597511"/>
    </source>
</evidence>
<dbReference type="Pfam" id="PF18962">
    <property type="entry name" value="Por_Secre_tail"/>
    <property type="match status" value="1"/>
</dbReference>
<evidence type="ECO:0000259" key="1">
    <source>
        <dbReference type="Pfam" id="PF18962"/>
    </source>
</evidence>
<feature type="domain" description="Secretion system C-terminal sorting" evidence="1">
    <location>
        <begin position="772"/>
        <end position="837"/>
    </location>
</feature>
<dbReference type="Proteomes" id="UP001597511">
    <property type="component" value="Unassembled WGS sequence"/>
</dbReference>
<proteinExistence type="predicted"/>
<organism evidence="2 3">
    <name type="scientific">Terrimonas rubra</name>
    <dbReference type="NCBI Taxonomy" id="1035890"/>
    <lineage>
        <taxon>Bacteria</taxon>
        <taxon>Pseudomonadati</taxon>
        <taxon>Bacteroidota</taxon>
        <taxon>Chitinophagia</taxon>
        <taxon>Chitinophagales</taxon>
        <taxon>Chitinophagaceae</taxon>
        <taxon>Terrimonas</taxon>
    </lineage>
</organism>
<accession>A0ABW6A8R1</accession>
<dbReference type="EMBL" id="JBHUOZ010000003">
    <property type="protein sequence ID" value="MFD2920691.1"/>
    <property type="molecule type" value="Genomic_DNA"/>
</dbReference>